<keyword evidence="2" id="KW-0805">Transcription regulation</keyword>
<keyword evidence="4" id="KW-0238">DNA-binding</keyword>
<keyword evidence="3" id="KW-0731">Sigma factor</keyword>
<evidence type="ECO:0000256" key="2">
    <source>
        <dbReference type="ARBA" id="ARBA00023015"/>
    </source>
</evidence>
<feature type="domain" description="RNA polymerase sigma-70 region 2" evidence="7">
    <location>
        <begin position="14"/>
        <end position="77"/>
    </location>
</feature>
<dbReference type="NCBIfam" id="TIGR02937">
    <property type="entry name" value="sigma70-ECF"/>
    <property type="match status" value="1"/>
</dbReference>
<gene>
    <name evidence="9" type="ORF">ST44_03445</name>
</gene>
<dbReference type="AlphaFoldDB" id="A0A0D0HEJ7"/>
<dbReference type="CDD" id="cd06171">
    <property type="entry name" value="Sigma70_r4"/>
    <property type="match status" value="1"/>
</dbReference>
<dbReference type="EMBL" id="JXQK01000040">
    <property type="protein sequence ID" value="KIP63627.1"/>
    <property type="molecule type" value="Genomic_DNA"/>
</dbReference>
<dbReference type="InterPro" id="IPR013249">
    <property type="entry name" value="RNA_pol_sigma70_r4_t2"/>
</dbReference>
<reference evidence="9 10" key="1">
    <citation type="submission" date="2015-01" db="EMBL/GenBank/DDBJ databases">
        <title>Comparative genomics of non-oral Prevotella species.</title>
        <authorList>
            <person name="Accetto T."/>
            <person name="Nograsek B."/>
            <person name="Avgustin G."/>
        </authorList>
    </citation>
    <scope>NUCLEOTIDE SEQUENCE [LARGE SCALE GENOMIC DNA]</scope>
    <source>
        <strain evidence="9 10">P5-119</strain>
    </source>
</reference>
<dbReference type="GO" id="GO:0016987">
    <property type="term" value="F:sigma factor activity"/>
    <property type="evidence" value="ECO:0007669"/>
    <property type="project" value="UniProtKB-KW"/>
</dbReference>
<name>A0A0D0HEJ7_9BACT</name>
<comment type="caution">
    <text evidence="9">The sequence shown here is derived from an EMBL/GenBank/DDBJ whole genome shotgun (WGS) entry which is preliminary data.</text>
</comment>
<feature type="domain" description="RNA polymerase sigma factor 70 region 4 type 2" evidence="8">
    <location>
        <begin position="107"/>
        <end position="158"/>
    </location>
</feature>
<evidence type="ECO:0000256" key="1">
    <source>
        <dbReference type="ARBA" id="ARBA00010641"/>
    </source>
</evidence>
<dbReference type="GO" id="GO:0006352">
    <property type="term" value="P:DNA-templated transcription initiation"/>
    <property type="evidence" value="ECO:0007669"/>
    <property type="project" value="InterPro"/>
</dbReference>
<evidence type="ECO:0000313" key="9">
    <source>
        <dbReference type="EMBL" id="KIP63627.1"/>
    </source>
</evidence>
<dbReference type="SUPFAM" id="SSF88946">
    <property type="entry name" value="Sigma2 domain of RNA polymerase sigma factors"/>
    <property type="match status" value="1"/>
</dbReference>
<dbReference type="Gene3D" id="1.10.10.10">
    <property type="entry name" value="Winged helix-like DNA-binding domain superfamily/Winged helix DNA-binding domain"/>
    <property type="match status" value="1"/>
</dbReference>
<dbReference type="InterPro" id="IPR036388">
    <property type="entry name" value="WH-like_DNA-bd_sf"/>
</dbReference>
<protein>
    <submittedName>
        <fullName evidence="9">Contig40, whole genome shotgun sequence</fullName>
    </submittedName>
</protein>
<comment type="similarity">
    <text evidence="1">Belongs to the sigma-70 factor family. ECF subfamily.</text>
</comment>
<dbReference type="STRING" id="1602171.ST44_03445"/>
<dbReference type="InterPro" id="IPR014284">
    <property type="entry name" value="RNA_pol_sigma-70_dom"/>
</dbReference>
<sequence>MKIVSFRNDVLPLKNVLFRLALRITMNKEEAEDVVQDTLMKVWDRRDTLQDIDSIEAFSLTICRNIALDKTKRSSWREESLDQDTLEPRATSMATPYQRTEQRDMLEMVKRIVDGLPEKQKTCMQLRDFEGKSYKDIAEVLSISEEQVKVNIYRARQAVKQKFNENAEYGL</sequence>
<evidence type="ECO:0000256" key="5">
    <source>
        <dbReference type="ARBA" id="ARBA00023163"/>
    </source>
</evidence>
<dbReference type="Pfam" id="PF04542">
    <property type="entry name" value="Sigma70_r2"/>
    <property type="match status" value="1"/>
</dbReference>
<dbReference type="InterPro" id="IPR013325">
    <property type="entry name" value="RNA_pol_sigma_r2"/>
</dbReference>
<dbReference type="Pfam" id="PF08281">
    <property type="entry name" value="Sigma70_r4_2"/>
    <property type="match status" value="1"/>
</dbReference>
<evidence type="ECO:0000313" key="10">
    <source>
        <dbReference type="Proteomes" id="UP000032046"/>
    </source>
</evidence>
<evidence type="ECO:0000259" key="8">
    <source>
        <dbReference type="Pfam" id="PF08281"/>
    </source>
</evidence>
<dbReference type="GO" id="GO:0003677">
    <property type="term" value="F:DNA binding"/>
    <property type="evidence" value="ECO:0007669"/>
    <property type="project" value="UniProtKB-KW"/>
</dbReference>
<dbReference type="PANTHER" id="PTHR43133:SF8">
    <property type="entry name" value="RNA POLYMERASE SIGMA FACTOR HI_1459-RELATED"/>
    <property type="match status" value="1"/>
</dbReference>
<evidence type="ECO:0000256" key="6">
    <source>
        <dbReference type="SAM" id="MobiDB-lite"/>
    </source>
</evidence>
<evidence type="ECO:0000259" key="7">
    <source>
        <dbReference type="Pfam" id="PF04542"/>
    </source>
</evidence>
<accession>A0A0D0HEJ7</accession>
<dbReference type="Proteomes" id="UP000032046">
    <property type="component" value="Unassembled WGS sequence"/>
</dbReference>
<dbReference type="GeneID" id="93484777"/>
<dbReference type="SUPFAM" id="SSF88659">
    <property type="entry name" value="Sigma3 and sigma4 domains of RNA polymerase sigma factors"/>
    <property type="match status" value="1"/>
</dbReference>
<dbReference type="InterPro" id="IPR013324">
    <property type="entry name" value="RNA_pol_sigma_r3/r4-like"/>
</dbReference>
<organism evidence="9 10">
    <name type="scientific">Prevotella pectinovora</name>
    <dbReference type="NCBI Taxonomy" id="1602169"/>
    <lineage>
        <taxon>Bacteria</taxon>
        <taxon>Pseudomonadati</taxon>
        <taxon>Bacteroidota</taxon>
        <taxon>Bacteroidia</taxon>
        <taxon>Bacteroidales</taxon>
        <taxon>Prevotellaceae</taxon>
        <taxon>Prevotella</taxon>
    </lineage>
</organism>
<keyword evidence="5" id="KW-0804">Transcription</keyword>
<evidence type="ECO:0000256" key="3">
    <source>
        <dbReference type="ARBA" id="ARBA00023082"/>
    </source>
</evidence>
<dbReference type="InterPro" id="IPR039425">
    <property type="entry name" value="RNA_pol_sigma-70-like"/>
</dbReference>
<proteinExistence type="inferred from homology"/>
<keyword evidence="10" id="KW-1185">Reference proteome</keyword>
<dbReference type="RefSeq" id="WP_042518111.1">
    <property type="nucleotide sequence ID" value="NZ_JALFDM010000070.1"/>
</dbReference>
<dbReference type="PANTHER" id="PTHR43133">
    <property type="entry name" value="RNA POLYMERASE ECF-TYPE SIGMA FACTO"/>
    <property type="match status" value="1"/>
</dbReference>
<evidence type="ECO:0000256" key="4">
    <source>
        <dbReference type="ARBA" id="ARBA00023125"/>
    </source>
</evidence>
<feature type="region of interest" description="Disordered" evidence="6">
    <location>
        <begin position="77"/>
        <end position="99"/>
    </location>
</feature>
<dbReference type="OrthoDB" id="670026at2"/>
<dbReference type="InterPro" id="IPR007627">
    <property type="entry name" value="RNA_pol_sigma70_r2"/>
</dbReference>
<dbReference type="Gene3D" id="1.10.1740.10">
    <property type="match status" value="1"/>
</dbReference>